<dbReference type="EMBL" id="FNRL01000025">
    <property type="protein sequence ID" value="SEA96834.1"/>
    <property type="molecule type" value="Genomic_DNA"/>
</dbReference>
<dbReference type="Gene3D" id="3.10.180.10">
    <property type="entry name" value="2,3-Dihydroxybiphenyl 1,2-Dioxygenase, domain 1"/>
    <property type="match status" value="1"/>
</dbReference>
<keyword evidence="4" id="KW-1185">Reference proteome</keyword>
<accession>A0A1H4FHP4</accession>
<sequence length="154" mass="17604">MKQFLIASGLFLLFTGIATQMNGQTKKKYPSLNHMALYVVDLDKSTAFYRDIIGLESMDEPFKDGRHSWFKVGEHSQVHIISGAKAATWHDKNTHLCFSVPSMEDFVANLKKNNVNFEDWPGKAGAITKRVDGVQQIYLRDPDGYWLEINDDKY</sequence>
<keyword evidence="1" id="KW-0732">Signal</keyword>
<evidence type="ECO:0000259" key="2">
    <source>
        <dbReference type="PROSITE" id="PS51819"/>
    </source>
</evidence>
<evidence type="ECO:0000256" key="1">
    <source>
        <dbReference type="SAM" id="SignalP"/>
    </source>
</evidence>
<dbReference type="PANTHER" id="PTHR21366">
    <property type="entry name" value="GLYOXALASE FAMILY PROTEIN"/>
    <property type="match status" value="1"/>
</dbReference>
<evidence type="ECO:0000313" key="4">
    <source>
        <dbReference type="Proteomes" id="UP000199656"/>
    </source>
</evidence>
<protein>
    <submittedName>
        <fullName evidence="3">Lactoylglutathione lyase</fullName>
    </submittedName>
</protein>
<dbReference type="Pfam" id="PF00903">
    <property type="entry name" value="Glyoxalase"/>
    <property type="match status" value="1"/>
</dbReference>
<dbReference type="RefSeq" id="WP_089764259.1">
    <property type="nucleotide sequence ID" value="NZ_BKAT01000045.1"/>
</dbReference>
<organism evidence="3 4">
    <name type="scientific">Chitinophaga terrae</name>
    <name type="common">ex Kim and Jung 2007</name>
    <dbReference type="NCBI Taxonomy" id="408074"/>
    <lineage>
        <taxon>Bacteria</taxon>
        <taxon>Pseudomonadati</taxon>
        <taxon>Bacteroidota</taxon>
        <taxon>Chitinophagia</taxon>
        <taxon>Chitinophagales</taxon>
        <taxon>Chitinophagaceae</taxon>
        <taxon>Chitinophaga</taxon>
    </lineage>
</organism>
<dbReference type="InterPro" id="IPR037523">
    <property type="entry name" value="VOC_core"/>
</dbReference>
<dbReference type="InterPro" id="IPR004360">
    <property type="entry name" value="Glyas_Fos-R_dOase_dom"/>
</dbReference>
<name>A0A1H4FHP4_9BACT</name>
<feature type="domain" description="VOC" evidence="2">
    <location>
        <begin position="31"/>
        <end position="152"/>
    </location>
</feature>
<dbReference type="InterPro" id="IPR050383">
    <property type="entry name" value="GlyoxalaseI/FosfomycinResist"/>
</dbReference>
<dbReference type="GO" id="GO:0016829">
    <property type="term" value="F:lyase activity"/>
    <property type="evidence" value="ECO:0007669"/>
    <property type="project" value="UniProtKB-KW"/>
</dbReference>
<dbReference type="InterPro" id="IPR029068">
    <property type="entry name" value="Glyas_Bleomycin-R_OHBP_Dase"/>
</dbReference>
<dbReference type="AlphaFoldDB" id="A0A1H4FHP4"/>
<dbReference type="SUPFAM" id="SSF54593">
    <property type="entry name" value="Glyoxalase/Bleomycin resistance protein/Dihydroxybiphenyl dioxygenase"/>
    <property type="match status" value="1"/>
</dbReference>
<feature type="chain" id="PRO_5011496486" evidence="1">
    <location>
        <begin position="21"/>
        <end position="154"/>
    </location>
</feature>
<feature type="signal peptide" evidence="1">
    <location>
        <begin position="1"/>
        <end position="20"/>
    </location>
</feature>
<keyword evidence="3" id="KW-0456">Lyase</keyword>
<gene>
    <name evidence="3" type="ORF">SAMN05660909_04407</name>
</gene>
<dbReference type="OrthoDB" id="192739at2"/>
<dbReference type="STRING" id="408074.SAMN05660909_04407"/>
<dbReference type="Proteomes" id="UP000199656">
    <property type="component" value="Unassembled WGS sequence"/>
</dbReference>
<evidence type="ECO:0000313" key="3">
    <source>
        <dbReference type="EMBL" id="SEA96834.1"/>
    </source>
</evidence>
<reference evidence="4" key="1">
    <citation type="submission" date="2016-10" db="EMBL/GenBank/DDBJ databases">
        <authorList>
            <person name="Varghese N."/>
            <person name="Submissions S."/>
        </authorList>
    </citation>
    <scope>NUCLEOTIDE SEQUENCE [LARGE SCALE GENOMIC DNA]</scope>
    <source>
        <strain evidence="4">DSM 23920</strain>
    </source>
</reference>
<dbReference type="PROSITE" id="PS51819">
    <property type="entry name" value="VOC"/>
    <property type="match status" value="1"/>
</dbReference>
<dbReference type="PANTHER" id="PTHR21366:SF22">
    <property type="entry name" value="VOC DOMAIN-CONTAINING PROTEIN"/>
    <property type="match status" value="1"/>
</dbReference>
<proteinExistence type="predicted"/>